<accession>A0A402AWQ1</accession>
<reference evidence="2" key="1">
    <citation type="submission" date="2018-12" db="EMBL/GenBank/DDBJ databases">
        <title>Tengunoibacter tsumagoiensis gen. nov., sp. nov., Dictyobacter kobayashii sp. nov., D. alpinus sp. nov., and D. joshuensis sp. nov. and description of Dictyobacteraceae fam. nov. within the order Ktedonobacterales isolated from Tengu-no-mugimeshi.</title>
        <authorList>
            <person name="Wang C.M."/>
            <person name="Zheng Y."/>
            <person name="Sakai Y."/>
            <person name="Toyoda A."/>
            <person name="Minakuchi Y."/>
            <person name="Abe K."/>
            <person name="Yokota A."/>
            <person name="Yabe S."/>
        </authorList>
    </citation>
    <scope>NUCLEOTIDE SEQUENCE [LARGE SCALE GENOMIC DNA]</scope>
    <source>
        <strain evidence="2">Uno11</strain>
    </source>
</reference>
<dbReference type="Proteomes" id="UP000287188">
    <property type="component" value="Unassembled WGS sequence"/>
</dbReference>
<comment type="caution">
    <text evidence="1">The sequence shown here is derived from an EMBL/GenBank/DDBJ whole genome shotgun (WGS) entry which is preliminary data.</text>
</comment>
<evidence type="ECO:0000313" key="1">
    <source>
        <dbReference type="EMBL" id="GCE23580.1"/>
    </source>
</evidence>
<dbReference type="AlphaFoldDB" id="A0A402AWQ1"/>
<proteinExistence type="predicted"/>
<name>A0A402AWQ1_9CHLR</name>
<evidence type="ECO:0000313" key="2">
    <source>
        <dbReference type="Proteomes" id="UP000287188"/>
    </source>
</evidence>
<dbReference type="EMBL" id="BIFS01000002">
    <property type="protein sequence ID" value="GCE23580.1"/>
    <property type="molecule type" value="Genomic_DNA"/>
</dbReference>
<dbReference type="OrthoDB" id="145213at2"/>
<sequence>MLDAARVEAGTSGALLHLISDGNNPGTVEVALSRDDHYVFATDETGQTLSIIDFQQVQTRGSLLMPPLDGFLSTWPQSAWRSHQIITFSM</sequence>
<gene>
    <name evidence="1" type="ORF">KDK_73800</name>
</gene>
<protein>
    <submittedName>
        <fullName evidence="1">Uncharacterized protein</fullName>
    </submittedName>
</protein>
<keyword evidence="2" id="KW-1185">Reference proteome</keyword>
<organism evidence="1 2">
    <name type="scientific">Dictyobacter kobayashii</name>
    <dbReference type="NCBI Taxonomy" id="2014872"/>
    <lineage>
        <taxon>Bacteria</taxon>
        <taxon>Bacillati</taxon>
        <taxon>Chloroflexota</taxon>
        <taxon>Ktedonobacteria</taxon>
        <taxon>Ktedonobacterales</taxon>
        <taxon>Dictyobacteraceae</taxon>
        <taxon>Dictyobacter</taxon>
    </lineage>
</organism>